<dbReference type="Pfam" id="PF00642">
    <property type="entry name" value="zf-CCCH"/>
    <property type="match status" value="1"/>
</dbReference>
<dbReference type="PROSITE" id="PS51266">
    <property type="entry name" value="ZF_CHY"/>
    <property type="match status" value="1"/>
</dbReference>
<dbReference type="Pfam" id="PF05495">
    <property type="entry name" value="zf-CHY"/>
    <property type="match status" value="1"/>
</dbReference>
<keyword evidence="3 6" id="KW-0862">Zinc</keyword>
<evidence type="ECO:0000259" key="9">
    <source>
        <dbReference type="PROSITE" id="PS51266"/>
    </source>
</evidence>
<evidence type="ECO:0000256" key="7">
    <source>
        <dbReference type="SAM" id="MobiDB-lite"/>
    </source>
</evidence>
<evidence type="ECO:0000256" key="4">
    <source>
        <dbReference type="ARBA" id="ARBA00023125"/>
    </source>
</evidence>
<comment type="caution">
    <text evidence="10">The sequence shown here is derived from an EMBL/GenBank/DDBJ whole genome shotgun (WGS) entry which is preliminary data.</text>
</comment>
<protein>
    <submittedName>
        <fullName evidence="10">Cleavage and polyadenylation-specificity factor subunit</fullName>
    </submittedName>
</protein>
<proteinExistence type="predicted"/>
<dbReference type="PANTHER" id="PTHR12506">
    <property type="entry name" value="PROTEIN PHOSPHATASE RELATED"/>
    <property type="match status" value="1"/>
</dbReference>
<name>A0AAV4GM41_9GAST</name>
<dbReference type="GO" id="GO:0003729">
    <property type="term" value="F:mRNA binding"/>
    <property type="evidence" value="ECO:0007669"/>
    <property type="project" value="TreeGrafter"/>
</dbReference>
<evidence type="ECO:0000256" key="6">
    <source>
        <dbReference type="PROSITE-ProRule" id="PRU00723"/>
    </source>
</evidence>
<keyword evidence="1 6" id="KW-0479">Metal-binding</keyword>
<evidence type="ECO:0000256" key="3">
    <source>
        <dbReference type="ARBA" id="ARBA00022833"/>
    </source>
</evidence>
<gene>
    <name evidence="10" type="ORF">ElyMa_000729700</name>
</gene>
<dbReference type="InterPro" id="IPR050974">
    <property type="entry name" value="Plant_ZF_CCCH"/>
</dbReference>
<feature type="domain" description="C3H1-type" evidence="8">
    <location>
        <begin position="118"/>
        <end position="145"/>
    </location>
</feature>
<feature type="domain" description="C3H1-type" evidence="8">
    <location>
        <begin position="219"/>
        <end position="246"/>
    </location>
</feature>
<dbReference type="InterPro" id="IPR008913">
    <property type="entry name" value="Znf_CHY"/>
</dbReference>
<dbReference type="AlphaFoldDB" id="A0AAV4GM41"/>
<dbReference type="InterPro" id="IPR000571">
    <property type="entry name" value="Znf_CCCH"/>
</dbReference>
<keyword evidence="4" id="KW-0238">DNA-binding</keyword>
<feature type="region of interest" description="Disordered" evidence="7">
    <location>
        <begin position="787"/>
        <end position="825"/>
    </location>
</feature>
<feature type="compositionally biased region" description="Basic and acidic residues" evidence="7">
    <location>
        <begin position="787"/>
        <end position="797"/>
    </location>
</feature>
<feature type="compositionally biased region" description="Polar residues" evidence="7">
    <location>
        <begin position="85"/>
        <end position="97"/>
    </location>
</feature>
<dbReference type="Gene3D" id="3.30.1370.210">
    <property type="match status" value="1"/>
</dbReference>
<dbReference type="InterPro" id="IPR037274">
    <property type="entry name" value="Znf_CHY_sf"/>
</dbReference>
<keyword evidence="11" id="KW-1185">Reference proteome</keyword>
<feature type="domain" description="CHY-type" evidence="9">
    <location>
        <begin position="700"/>
        <end position="768"/>
    </location>
</feature>
<evidence type="ECO:0000313" key="11">
    <source>
        <dbReference type="Proteomes" id="UP000762676"/>
    </source>
</evidence>
<dbReference type="Gene3D" id="4.10.1000.10">
    <property type="entry name" value="Zinc finger, CCCH-type"/>
    <property type="match status" value="1"/>
</dbReference>
<evidence type="ECO:0000256" key="2">
    <source>
        <dbReference type="ARBA" id="ARBA00022771"/>
    </source>
</evidence>
<evidence type="ECO:0000259" key="8">
    <source>
        <dbReference type="PROSITE" id="PS50103"/>
    </source>
</evidence>
<sequence length="825" mass="92805">MRLQHPEYGIKVALKRRSAGALVVLLRGDKVTPSDEARFSERDQQSRPPPTSNSASKNEHEVSGVVSCSSQSALSKGRNLEPDSQIGQNDSGQSGLNSHQVPQSQQQKPSYKSGKDANYEKRICSYFAKGLCRYGRYCKFIHHAVPPRFSQRNTTIRPNVFPQGDDRMVTPQFFKPEEGSVICSNTGDKAKVGSSDTSACRPTSSPSQSASGEQCQPQRQVGKTCAYYKSGRCKKGVNCKFLHPSRNHATYAPSEVPSQALLVKEKKSTSGKDLASNPVDPAFHDSKPREVIYRRNQRSLNSQALKVFTLTELDESIRDELRNEEIEAIKRRFPKDKIMYKYDGDAFEATIKFAPSDPDWPFDVKEYTIAVVIPPSYPNQTFSVTLPLDQDLPNTVRRYVEVSIQEWIEERQEQLKQKGKVELLFRPFLRWLDRTIEEITTKALLQLKRELTARAAGLEFVPSKRLQAKFYSVKERSEEDNKKVGSDVEEDTDDNTEDENQDSSTEDDDEKENSIQQNQSLELQPQQRGTEISLKHLQLKMNAAALLFQRIKVILQCGRCKGHSDLNVVQGSVISVSCNRCNQDMYVTYRPGLLHQFSSVLGYLDLDGCQAFDLVLQDCRANVSCMACNKQTTIDGLVTGQLIDGWCKACNAKFKFATEAVKLTQLAPSGIDTSSAPVIKAVSSKPKKPPKDPSIREGYPLPNFGTCKHYKHSYRWLRFPCCGKAYPCDVCHDKQEDHEMIFANRMICGHCCKEQNFSASRPCSGCGQHMTKVRSAHWEGGSGCRDKISMSKGDTQKYKNMNKTVSNKKKMESGPKKKSTKLRHA</sequence>
<dbReference type="SMART" id="SM00356">
    <property type="entry name" value="ZnF_C3H1"/>
    <property type="match status" value="2"/>
</dbReference>
<feature type="compositionally biased region" description="Low complexity" evidence="7">
    <location>
        <begin position="98"/>
        <end position="112"/>
    </location>
</feature>
<evidence type="ECO:0000256" key="5">
    <source>
        <dbReference type="PROSITE-ProRule" id="PRU00601"/>
    </source>
</evidence>
<keyword evidence="2 5" id="KW-0863">Zinc-finger</keyword>
<feature type="compositionally biased region" description="Acidic residues" evidence="7">
    <location>
        <begin position="487"/>
        <end position="511"/>
    </location>
</feature>
<dbReference type="GO" id="GO:0003677">
    <property type="term" value="F:DNA binding"/>
    <property type="evidence" value="ECO:0007669"/>
    <property type="project" value="UniProtKB-KW"/>
</dbReference>
<feature type="compositionally biased region" description="Polar residues" evidence="7">
    <location>
        <begin position="194"/>
        <end position="215"/>
    </location>
</feature>
<dbReference type="PANTHER" id="PTHR12506:SF50">
    <property type="entry name" value="ZINC FINGER CCCH DOMAIN-CONTAINING PROTEIN 26"/>
    <property type="match status" value="1"/>
</dbReference>
<dbReference type="InterPro" id="IPR036855">
    <property type="entry name" value="Znf_CCCH_sf"/>
</dbReference>
<feature type="compositionally biased region" description="Low complexity" evidence="7">
    <location>
        <begin position="516"/>
        <end position="527"/>
    </location>
</feature>
<dbReference type="SUPFAM" id="SSF161219">
    <property type="entry name" value="CHY zinc finger-like"/>
    <property type="match status" value="1"/>
</dbReference>
<reference evidence="10 11" key="1">
    <citation type="journal article" date="2021" name="Elife">
        <title>Chloroplast acquisition without the gene transfer in kleptoplastic sea slugs, Plakobranchus ocellatus.</title>
        <authorList>
            <person name="Maeda T."/>
            <person name="Takahashi S."/>
            <person name="Yoshida T."/>
            <person name="Shimamura S."/>
            <person name="Takaki Y."/>
            <person name="Nagai Y."/>
            <person name="Toyoda A."/>
            <person name="Suzuki Y."/>
            <person name="Arimoto A."/>
            <person name="Ishii H."/>
            <person name="Satoh N."/>
            <person name="Nishiyama T."/>
            <person name="Hasebe M."/>
            <person name="Maruyama T."/>
            <person name="Minagawa J."/>
            <person name="Obokata J."/>
            <person name="Shigenobu S."/>
        </authorList>
    </citation>
    <scope>NUCLEOTIDE SEQUENCE [LARGE SCALE GENOMIC DNA]</scope>
</reference>
<organism evidence="10 11">
    <name type="scientific">Elysia marginata</name>
    <dbReference type="NCBI Taxonomy" id="1093978"/>
    <lineage>
        <taxon>Eukaryota</taxon>
        <taxon>Metazoa</taxon>
        <taxon>Spiralia</taxon>
        <taxon>Lophotrochozoa</taxon>
        <taxon>Mollusca</taxon>
        <taxon>Gastropoda</taxon>
        <taxon>Heterobranchia</taxon>
        <taxon>Euthyneura</taxon>
        <taxon>Panpulmonata</taxon>
        <taxon>Sacoglossa</taxon>
        <taxon>Placobranchoidea</taxon>
        <taxon>Plakobranchidae</taxon>
        <taxon>Elysia</taxon>
    </lineage>
</organism>
<feature type="compositionally biased region" description="Basic and acidic residues" evidence="7">
    <location>
        <begin position="27"/>
        <end position="45"/>
    </location>
</feature>
<feature type="compositionally biased region" description="Basic residues" evidence="7">
    <location>
        <begin position="816"/>
        <end position="825"/>
    </location>
</feature>
<dbReference type="GO" id="GO:0008270">
    <property type="term" value="F:zinc ion binding"/>
    <property type="evidence" value="ECO:0007669"/>
    <property type="project" value="UniProtKB-KW"/>
</dbReference>
<dbReference type="PROSITE" id="PS50103">
    <property type="entry name" value="ZF_C3H1"/>
    <property type="match status" value="2"/>
</dbReference>
<evidence type="ECO:0000256" key="1">
    <source>
        <dbReference type="ARBA" id="ARBA00022723"/>
    </source>
</evidence>
<dbReference type="EMBL" id="BMAT01001486">
    <property type="protein sequence ID" value="GFR86783.1"/>
    <property type="molecule type" value="Genomic_DNA"/>
</dbReference>
<dbReference type="SUPFAM" id="SSF90229">
    <property type="entry name" value="CCCH zinc finger"/>
    <property type="match status" value="2"/>
</dbReference>
<feature type="zinc finger region" description="C3H1-type" evidence="6">
    <location>
        <begin position="219"/>
        <end position="246"/>
    </location>
</feature>
<dbReference type="Proteomes" id="UP000762676">
    <property type="component" value="Unassembled WGS sequence"/>
</dbReference>
<accession>A0AAV4GM41</accession>
<feature type="zinc finger region" description="C3H1-type" evidence="6">
    <location>
        <begin position="118"/>
        <end position="145"/>
    </location>
</feature>
<feature type="region of interest" description="Disordered" evidence="7">
    <location>
        <begin position="186"/>
        <end position="215"/>
    </location>
</feature>
<evidence type="ECO:0000313" key="10">
    <source>
        <dbReference type="EMBL" id="GFR86783.1"/>
    </source>
</evidence>
<feature type="region of interest" description="Disordered" evidence="7">
    <location>
        <begin position="27"/>
        <end position="115"/>
    </location>
</feature>
<feature type="region of interest" description="Disordered" evidence="7">
    <location>
        <begin position="479"/>
        <end position="527"/>
    </location>
</feature>